<gene>
    <name evidence="1" type="ORF">PCOR1329_LOCUS56459</name>
</gene>
<accession>A0ABN9VBB5</accession>
<feature type="non-terminal residue" evidence="1">
    <location>
        <position position="395"/>
    </location>
</feature>
<evidence type="ECO:0000313" key="2">
    <source>
        <dbReference type="Proteomes" id="UP001189429"/>
    </source>
</evidence>
<evidence type="ECO:0000313" key="1">
    <source>
        <dbReference type="EMBL" id="CAK0870317.1"/>
    </source>
</evidence>
<dbReference type="EMBL" id="CAUYUJ010016948">
    <property type="protein sequence ID" value="CAK0870317.1"/>
    <property type="molecule type" value="Genomic_DNA"/>
</dbReference>
<reference evidence="1" key="1">
    <citation type="submission" date="2023-10" db="EMBL/GenBank/DDBJ databases">
        <authorList>
            <person name="Chen Y."/>
            <person name="Shah S."/>
            <person name="Dougan E. K."/>
            <person name="Thang M."/>
            <person name="Chan C."/>
        </authorList>
    </citation>
    <scope>NUCLEOTIDE SEQUENCE [LARGE SCALE GENOMIC DNA]</scope>
</reference>
<dbReference type="Proteomes" id="UP001189429">
    <property type="component" value="Unassembled WGS sequence"/>
</dbReference>
<protein>
    <submittedName>
        <fullName evidence="1">Uncharacterized protein</fullName>
    </submittedName>
</protein>
<feature type="non-terminal residue" evidence="1">
    <location>
        <position position="1"/>
    </location>
</feature>
<sequence length="395" mass="41977">GSLSDLWAPTTNLSTVNCGAETDDGVRGKQRLGLIVDPGAAKGLGGTDAVREICEHFLWPRNQDISVRNSGSKLSGIDGNPNASVGLGTIPLNLKAMPGSAFTMDLLGGSGSRCPCLLPSESIIEHAGSMCANILPEKDGVLVINHLGAMGKKVAPTTSLRILCADSGRYLLPIDDPSANAGEEAAALRQAVKDYMEFIFDTQTSSRTNVNAALQCDAENESFAGQRRILTGCSSSPREITSATLAAGQPRTLAGCSSSPREIASATLAAGQPRTLAGCSSIPSENKSAALFAGQTRMTREDMTQDTGRSKQCEMTAQTDANKRTFSGNAMKWIEHMQDFKTYFQERMAGSGRLSSRCSKLVLQIAFPIDCRYGWKLNLADPEHQVLLAAARETL</sequence>
<proteinExistence type="predicted"/>
<keyword evidence="2" id="KW-1185">Reference proteome</keyword>
<comment type="caution">
    <text evidence="1">The sequence shown here is derived from an EMBL/GenBank/DDBJ whole genome shotgun (WGS) entry which is preliminary data.</text>
</comment>
<organism evidence="1 2">
    <name type="scientific">Prorocentrum cordatum</name>
    <dbReference type="NCBI Taxonomy" id="2364126"/>
    <lineage>
        <taxon>Eukaryota</taxon>
        <taxon>Sar</taxon>
        <taxon>Alveolata</taxon>
        <taxon>Dinophyceae</taxon>
        <taxon>Prorocentrales</taxon>
        <taxon>Prorocentraceae</taxon>
        <taxon>Prorocentrum</taxon>
    </lineage>
</organism>
<name>A0ABN9VBB5_9DINO</name>